<dbReference type="PRINTS" id="PR00339">
    <property type="entry name" value="PCNACYCLIN"/>
</dbReference>
<dbReference type="Pfam" id="PF00705">
    <property type="entry name" value="PCNA_N"/>
    <property type="match status" value="1"/>
</dbReference>
<keyword evidence="6" id="KW-0067">ATP-binding</keyword>
<keyword evidence="14" id="KW-1185">Reference proteome</keyword>
<dbReference type="InterPro" id="IPR046938">
    <property type="entry name" value="DNA_clamp_sf"/>
</dbReference>
<accession>A0ABQ7IMH8</accession>
<keyword evidence="7 9" id="KW-0238">DNA-binding</keyword>
<comment type="caution">
    <text evidence="13">The sequence shown here is derived from an EMBL/GenBank/DDBJ whole genome shotgun (WGS) entry which is preliminary data.</text>
</comment>
<dbReference type="InterPro" id="IPR022649">
    <property type="entry name" value="Pr_cel_nuc_antig_C"/>
</dbReference>
<evidence type="ECO:0000256" key="2">
    <source>
        <dbReference type="ARBA" id="ARBA00010462"/>
    </source>
</evidence>
<evidence type="ECO:0000256" key="6">
    <source>
        <dbReference type="ARBA" id="ARBA00022840"/>
    </source>
</evidence>
<evidence type="ECO:0000313" key="14">
    <source>
        <dbReference type="Proteomes" id="UP000783213"/>
    </source>
</evidence>
<feature type="domain" description="Proliferating cell nuclear antigen PCNA N-terminal" evidence="10">
    <location>
        <begin position="12"/>
        <end position="134"/>
    </location>
</feature>
<evidence type="ECO:0000256" key="4">
    <source>
        <dbReference type="ARBA" id="ARBA00022741"/>
    </source>
</evidence>
<dbReference type="EMBL" id="RCSX01000011">
    <property type="protein sequence ID" value="KAF7928598.1"/>
    <property type="molecule type" value="Genomic_DNA"/>
</dbReference>
<dbReference type="GeneID" id="62232428"/>
<dbReference type="InterPro" id="IPR013749">
    <property type="entry name" value="PM/HMP-P_kinase-1"/>
</dbReference>
<comment type="similarity">
    <text evidence="1">Belongs to the pyridoxine kinase family.</text>
</comment>
<sequence length="652" mass="71675">MTSKHSDFSINLLEARLEQADLLKKVVDAIKDLVQDCNFDCNDSGIALQAMDNSHVALVSMMLKAEGFSPYRCDRNVALGVNLTSLTKVLRAAQNEDILTIKAEDAPDVLNLVFESSESDRLSEYDLKLMDIDQEHLGIPDTEYAAVINMPSSEFKRICVDLMALSESVSIEASKDGVKFSCAGDIGNGAVTLRSHSNVDKPDLNVDIELTEPVSLTFSLKYLVNFCKAAGLSKSVKLCLSNEVPLLVEYQLAGSSYLRFYLAPKIGDDDIFNMARGLVYGYGQWSCPLFFTKQHLRQISKMSEDFPVPDTRVLAVASHVVYGYVGNTMATFVMQSLGCEVAALNTVQFSNHLGYGQAKGTRATATEISDLYQGLKNSYLDDFNMMLSGYLPGAASVEAVGTIARDLKLKTTMKPGSFFWVLDPVMGDNGKLYVAEDVVPAYKALIKDADLILPNQFEVETLSGVKIQDMDTLKLAITTLHEVYKIPHIMVTSISLPSPGAEPHLSVVGSTMTSTAEPRIFSIKIPAIDCFFSGTGDMFAALMLVRFKEAVCNVEGLLEKDAWISDDEVEATELPLARATEKVLASMHEVLAKTKIARDEEIEKWKNVVGGRAKDEDSKREGLVRSKAAEVRLVRNVHFLKNPVVKFRAESV</sequence>
<feature type="domain" description="Proliferating cell nuclear antigen PCNA C-terminal" evidence="11">
    <location>
        <begin position="138"/>
        <end position="265"/>
    </location>
</feature>
<keyword evidence="3" id="KW-0808">Transferase</keyword>
<dbReference type="RefSeq" id="XP_038810377.1">
    <property type="nucleotide sequence ID" value="XM_038953276.1"/>
</dbReference>
<evidence type="ECO:0000313" key="13">
    <source>
        <dbReference type="EMBL" id="KAF7928598.1"/>
    </source>
</evidence>
<dbReference type="Proteomes" id="UP000783213">
    <property type="component" value="Unassembled WGS sequence"/>
</dbReference>
<dbReference type="InterPro" id="IPR004625">
    <property type="entry name" value="PyrdxlKinase"/>
</dbReference>
<dbReference type="Pfam" id="PF02747">
    <property type="entry name" value="PCNA_C"/>
    <property type="match status" value="1"/>
</dbReference>
<reference evidence="13 14" key="1">
    <citation type="journal article" date="2020" name="Genome Biol. Evol.">
        <title>Comparative genomics of Sclerotiniaceae.</title>
        <authorList>
            <person name="Valero Jimenez C.A."/>
            <person name="Steentjes M."/>
            <person name="Scholten O.E."/>
            <person name="Van Kan J.A.L."/>
        </authorList>
    </citation>
    <scope>NUCLEOTIDE SEQUENCE [LARGE SCALE GENOMIC DNA]</scope>
    <source>
        <strain evidence="13 14">B1</strain>
    </source>
</reference>
<dbReference type="InterPro" id="IPR022648">
    <property type="entry name" value="Pr_cel_nuc_antig_N"/>
</dbReference>
<evidence type="ECO:0000259" key="11">
    <source>
        <dbReference type="Pfam" id="PF02747"/>
    </source>
</evidence>
<dbReference type="SUPFAM" id="SSF53613">
    <property type="entry name" value="Ribokinase-like"/>
    <property type="match status" value="1"/>
</dbReference>
<evidence type="ECO:0000256" key="9">
    <source>
        <dbReference type="RuleBase" id="RU003671"/>
    </source>
</evidence>
<protein>
    <recommendedName>
        <fullName evidence="8">DNA sliding clamp PCNA</fullName>
    </recommendedName>
</protein>
<dbReference type="CDD" id="cd01173">
    <property type="entry name" value="pyridoxal_pyridoxamine_kinase"/>
    <property type="match status" value="1"/>
</dbReference>
<evidence type="ECO:0000256" key="5">
    <source>
        <dbReference type="ARBA" id="ARBA00022777"/>
    </source>
</evidence>
<name>A0ABQ7IMH8_9HELO</name>
<evidence type="ECO:0000259" key="10">
    <source>
        <dbReference type="Pfam" id="PF00705"/>
    </source>
</evidence>
<dbReference type="InterPro" id="IPR022659">
    <property type="entry name" value="Pr_cel_nuc_antig_CS"/>
</dbReference>
<dbReference type="HAMAP" id="MF_00317">
    <property type="entry name" value="DNApol_clamp_arch"/>
    <property type="match status" value="1"/>
</dbReference>
<dbReference type="Gene3D" id="3.10.150.10">
    <property type="entry name" value="DNA Polymerase III, subunit A, domain 2"/>
    <property type="match status" value="2"/>
</dbReference>
<feature type="domain" description="Pyridoxamine kinase/Phosphomethylpyrimidine kinase" evidence="12">
    <location>
        <begin position="418"/>
        <end position="541"/>
    </location>
</feature>
<comment type="subcellular location">
    <subcellularLocation>
        <location evidence="8">Nucleus</location>
    </subcellularLocation>
</comment>
<keyword evidence="9" id="KW-0235">DNA replication</keyword>
<proteinExistence type="inferred from homology"/>
<evidence type="ECO:0000256" key="3">
    <source>
        <dbReference type="ARBA" id="ARBA00022679"/>
    </source>
</evidence>
<dbReference type="SUPFAM" id="SSF55979">
    <property type="entry name" value="DNA clamp"/>
    <property type="match status" value="2"/>
</dbReference>
<keyword evidence="5" id="KW-0418">Kinase</keyword>
<dbReference type="NCBIfam" id="TIGR00687">
    <property type="entry name" value="pyridox_kin"/>
    <property type="match status" value="1"/>
</dbReference>
<gene>
    <name evidence="13" type="ORF">EAE98_005654</name>
</gene>
<dbReference type="PROSITE" id="PS01251">
    <property type="entry name" value="PCNA_1"/>
    <property type="match status" value="1"/>
</dbReference>
<dbReference type="Pfam" id="PF08543">
    <property type="entry name" value="Phos_pyr_kin"/>
    <property type="match status" value="1"/>
</dbReference>
<dbReference type="PANTHER" id="PTHR11352:SF0">
    <property type="entry name" value="PROLIFERATING CELL NUCLEAR ANTIGEN"/>
    <property type="match status" value="1"/>
</dbReference>
<organism evidence="13 14">
    <name type="scientific">Botrytis deweyae</name>
    <dbReference type="NCBI Taxonomy" id="2478750"/>
    <lineage>
        <taxon>Eukaryota</taxon>
        <taxon>Fungi</taxon>
        <taxon>Dikarya</taxon>
        <taxon>Ascomycota</taxon>
        <taxon>Pezizomycotina</taxon>
        <taxon>Leotiomycetes</taxon>
        <taxon>Helotiales</taxon>
        <taxon>Sclerotiniaceae</taxon>
        <taxon>Botrytis</taxon>
    </lineage>
</organism>
<dbReference type="PANTHER" id="PTHR11352">
    <property type="entry name" value="PROLIFERATING CELL NUCLEAR ANTIGEN"/>
    <property type="match status" value="1"/>
</dbReference>
<dbReference type="InterPro" id="IPR029056">
    <property type="entry name" value="Ribokinase-like"/>
</dbReference>
<evidence type="ECO:0000256" key="7">
    <source>
        <dbReference type="ARBA" id="ARBA00023125"/>
    </source>
</evidence>
<comment type="similarity">
    <text evidence="2 9">Belongs to the PCNA family.</text>
</comment>
<keyword evidence="4" id="KW-0547">Nucleotide-binding</keyword>
<keyword evidence="8" id="KW-0539">Nucleus</keyword>
<dbReference type="PROSITE" id="PS00293">
    <property type="entry name" value="PCNA_2"/>
    <property type="match status" value="1"/>
</dbReference>
<dbReference type="NCBIfam" id="TIGR00590">
    <property type="entry name" value="pcna"/>
    <property type="match status" value="1"/>
</dbReference>
<dbReference type="Gene3D" id="3.40.1190.20">
    <property type="match status" value="1"/>
</dbReference>
<evidence type="ECO:0000256" key="8">
    <source>
        <dbReference type="RuleBase" id="RU000641"/>
    </source>
</evidence>
<evidence type="ECO:0000256" key="1">
    <source>
        <dbReference type="ARBA" id="ARBA00008805"/>
    </source>
</evidence>
<dbReference type="CDD" id="cd00577">
    <property type="entry name" value="PCNA"/>
    <property type="match status" value="1"/>
</dbReference>
<dbReference type="InterPro" id="IPR000730">
    <property type="entry name" value="Pr_cel_nuc_antig"/>
</dbReference>
<evidence type="ECO:0000259" key="12">
    <source>
        <dbReference type="Pfam" id="PF08543"/>
    </source>
</evidence>
<comment type="function">
    <text evidence="8">This protein is an auxiliary protein of DNA polymerase delta and is involved in the control of eukaryotic DNA replication by increasing the polymerase's processivity during elongation of the leading strand.</text>
</comment>